<keyword evidence="2" id="KW-1185">Reference proteome</keyword>
<dbReference type="Proteomes" id="UP001177260">
    <property type="component" value="Unassembled WGS sequence"/>
</dbReference>
<gene>
    <name evidence="1" type="ORF">N8T08_010796</name>
</gene>
<sequence length="163" mass="18458">MSPHNHPITQEPYLRLPSPHQSIIITPYRAPNPSDEAVHVRNMNDPLVSAWLIGPPYPYHADDAKIWTNMSRSQCIQILEEAKTQQYVSGSPFRCVREIMEEDERGVIQKDVLIGGIDVTEYPFLEFAEGSREREDGVNRNGELETGSSEKTGWIQHITAEAS</sequence>
<comment type="caution">
    <text evidence="1">The sequence shown here is derived from an EMBL/GenBank/DDBJ whole genome shotgun (WGS) entry which is preliminary data.</text>
</comment>
<dbReference type="EMBL" id="JAOPJF010000009">
    <property type="protein sequence ID" value="KAK1148154.1"/>
    <property type="molecule type" value="Genomic_DNA"/>
</dbReference>
<evidence type="ECO:0000313" key="2">
    <source>
        <dbReference type="Proteomes" id="UP001177260"/>
    </source>
</evidence>
<protein>
    <submittedName>
        <fullName evidence="1">Uncharacterized protein</fullName>
    </submittedName>
</protein>
<reference evidence="1 2" key="1">
    <citation type="journal article" date="2023" name="ACS Omega">
        <title>Identification of the Neoaspergillic Acid Biosynthesis Gene Cluster by Establishing an In Vitro CRISPR-Ribonucleoprotein Genetic System in Aspergillus melleus.</title>
        <authorList>
            <person name="Yuan B."/>
            <person name="Grau M.F."/>
            <person name="Murata R.M."/>
            <person name="Torok T."/>
            <person name="Venkateswaran K."/>
            <person name="Stajich J.E."/>
            <person name="Wang C.C.C."/>
        </authorList>
    </citation>
    <scope>NUCLEOTIDE SEQUENCE [LARGE SCALE GENOMIC DNA]</scope>
    <source>
        <strain evidence="1 2">IMV 1140</strain>
    </source>
</reference>
<name>A0ACC3BBS1_9EURO</name>
<organism evidence="1 2">
    <name type="scientific">Aspergillus melleus</name>
    <dbReference type="NCBI Taxonomy" id="138277"/>
    <lineage>
        <taxon>Eukaryota</taxon>
        <taxon>Fungi</taxon>
        <taxon>Dikarya</taxon>
        <taxon>Ascomycota</taxon>
        <taxon>Pezizomycotina</taxon>
        <taxon>Eurotiomycetes</taxon>
        <taxon>Eurotiomycetidae</taxon>
        <taxon>Eurotiales</taxon>
        <taxon>Aspergillaceae</taxon>
        <taxon>Aspergillus</taxon>
        <taxon>Aspergillus subgen. Circumdati</taxon>
    </lineage>
</organism>
<proteinExistence type="predicted"/>
<evidence type="ECO:0000313" key="1">
    <source>
        <dbReference type="EMBL" id="KAK1148154.1"/>
    </source>
</evidence>
<accession>A0ACC3BBS1</accession>